<dbReference type="InterPro" id="IPR013024">
    <property type="entry name" value="GGCT-like"/>
</dbReference>
<organism evidence="2 3">
    <name type="scientific">Marinobacter lacisalsi</name>
    <dbReference type="NCBI Taxonomy" id="475979"/>
    <lineage>
        <taxon>Bacteria</taxon>
        <taxon>Pseudomonadati</taxon>
        <taxon>Pseudomonadota</taxon>
        <taxon>Gammaproteobacteria</taxon>
        <taxon>Pseudomonadales</taxon>
        <taxon>Marinobacteraceae</taxon>
        <taxon>Marinobacter</taxon>
    </lineage>
</organism>
<dbReference type="InterPro" id="IPR009288">
    <property type="entry name" value="AIG2-like_dom"/>
</dbReference>
<dbReference type="Pfam" id="PF06094">
    <property type="entry name" value="GGACT"/>
    <property type="match status" value="1"/>
</dbReference>
<name>A0ABV8QL98_9GAMM</name>
<dbReference type="CDD" id="cd06661">
    <property type="entry name" value="GGCT_like"/>
    <property type="match status" value="1"/>
</dbReference>
<protein>
    <submittedName>
        <fullName evidence="2">Gamma-glutamylcyclotransferase</fullName>
    </submittedName>
</protein>
<keyword evidence="3" id="KW-1185">Reference proteome</keyword>
<gene>
    <name evidence="2" type="ORF">ACFOZ5_16025</name>
</gene>
<proteinExistence type="predicted"/>
<feature type="domain" description="Gamma-glutamylcyclotransferase AIG2-like" evidence="1">
    <location>
        <begin position="9"/>
        <end position="122"/>
    </location>
</feature>
<dbReference type="Gene3D" id="3.10.490.10">
    <property type="entry name" value="Gamma-glutamyl cyclotransferase-like"/>
    <property type="match status" value="1"/>
</dbReference>
<dbReference type="EMBL" id="JBHSDI010000058">
    <property type="protein sequence ID" value="MFC4260527.1"/>
    <property type="molecule type" value="Genomic_DNA"/>
</dbReference>
<sequence length="127" mass="13867">MMTDRNHRVAVYGTLKRGEPNHPFLSTAVRLGACSISSIALYDLGPFPGAKLEASNGVLVEVYEVGAHTFARLDQLEGHKARAPKAGLYDRVLLDTPYGEAWVYIYNPDVSDCAAIRSGVWSARMPS</sequence>
<dbReference type="RefSeq" id="WP_379889132.1">
    <property type="nucleotide sequence ID" value="NZ_JBHSDI010000058.1"/>
</dbReference>
<dbReference type="InterPro" id="IPR036568">
    <property type="entry name" value="GGCT-like_sf"/>
</dbReference>
<accession>A0ABV8QL98</accession>
<reference evidence="3" key="1">
    <citation type="journal article" date="2019" name="Int. J. Syst. Evol. Microbiol.">
        <title>The Global Catalogue of Microorganisms (GCM) 10K type strain sequencing project: providing services to taxonomists for standard genome sequencing and annotation.</title>
        <authorList>
            <consortium name="The Broad Institute Genomics Platform"/>
            <consortium name="The Broad Institute Genome Sequencing Center for Infectious Disease"/>
            <person name="Wu L."/>
            <person name="Ma J."/>
        </authorList>
    </citation>
    <scope>NUCLEOTIDE SEQUENCE [LARGE SCALE GENOMIC DNA]</scope>
    <source>
        <strain evidence="3">CECT 7297</strain>
    </source>
</reference>
<dbReference type="Proteomes" id="UP001595798">
    <property type="component" value="Unassembled WGS sequence"/>
</dbReference>
<dbReference type="SUPFAM" id="SSF110857">
    <property type="entry name" value="Gamma-glutamyl cyclotransferase-like"/>
    <property type="match status" value="1"/>
</dbReference>
<evidence type="ECO:0000313" key="3">
    <source>
        <dbReference type="Proteomes" id="UP001595798"/>
    </source>
</evidence>
<comment type="caution">
    <text evidence="2">The sequence shown here is derived from an EMBL/GenBank/DDBJ whole genome shotgun (WGS) entry which is preliminary data.</text>
</comment>
<evidence type="ECO:0000259" key="1">
    <source>
        <dbReference type="Pfam" id="PF06094"/>
    </source>
</evidence>
<evidence type="ECO:0000313" key="2">
    <source>
        <dbReference type="EMBL" id="MFC4260527.1"/>
    </source>
</evidence>